<dbReference type="KEGG" id="pco:PHACADRAFT_207607"/>
<feature type="compositionally biased region" description="Basic and acidic residues" evidence="1">
    <location>
        <begin position="155"/>
        <end position="166"/>
    </location>
</feature>
<keyword evidence="2" id="KW-0812">Transmembrane</keyword>
<dbReference type="EMBL" id="JH930471">
    <property type="protein sequence ID" value="EKM56346.1"/>
    <property type="molecule type" value="Genomic_DNA"/>
</dbReference>
<protein>
    <submittedName>
        <fullName evidence="3">Uncharacterized protein</fullName>
    </submittedName>
</protein>
<evidence type="ECO:0000313" key="3">
    <source>
        <dbReference type="EMBL" id="EKM56346.1"/>
    </source>
</evidence>
<keyword evidence="2" id="KW-0472">Membrane</keyword>
<dbReference type="Proteomes" id="UP000008370">
    <property type="component" value="Unassembled WGS sequence"/>
</dbReference>
<feature type="region of interest" description="Disordered" evidence="1">
    <location>
        <begin position="155"/>
        <end position="174"/>
    </location>
</feature>
<gene>
    <name evidence="3" type="ORF">PHACADRAFT_207607</name>
</gene>
<proteinExistence type="predicted"/>
<evidence type="ECO:0000256" key="2">
    <source>
        <dbReference type="SAM" id="Phobius"/>
    </source>
</evidence>
<keyword evidence="2" id="KW-1133">Transmembrane helix</keyword>
<feature type="region of interest" description="Disordered" evidence="1">
    <location>
        <begin position="208"/>
        <end position="238"/>
    </location>
</feature>
<feature type="transmembrane region" description="Helical" evidence="2">
    <location>
        <begin position="65"/>
        <end position="83"/>
    </location>
</feature>
<dbReference type="HOGENOM" id="CLU_053360_0_1_1"/>
<evidence type="ECO:0000256" key="1">
    <source>
        <dbReference type="SAM" id="MobiDB-lite"/>
    </source>
</evidence>
<dbReference type="GeneID" id="18912639"/>
<sequence length="238" mass="26514">MPKLVTDFVKFTFLSVVYMCCAVLYITRCSLTAVDIIVLVLTWVKSFKQFKDMRRLGLKFSISAVLLRDGTLYFIVLLAFNIWDILTYSNSNFAEGNYAINFTGYLPPLLVQRFILNLRQLDYAANESSSDAQHSSHFSVRFGVPSDFLGNIGEPLDHGQSERVEGDDNDESCAVEESRNGPEVVFALHQSGLRHDPIEPDTAQVLRSAERASEEDTIESSAHPRVMVAGPGSSTSAY</sequence>
<name>K5V1I8_PHACS</name>
<evidence type="ECO:0000313" key="4">
    <source>
        <dbReference type="Proteomes" id="UP000008370"/>
    </source>
</evidence>
<reference evidence="3 4" key="1">
    <citation type="journal article" date="2012" name="BMC Genomics">
        <title>Comparative genomics of the white-rot fungi, Phanerochaete carnosa and P. chrysosporium, to elucidate the genetic basis of the distinct wood types they colonize.</title>
        <authorList>
            <person name="Suzuki H."/>
            <person name="MacDonald J."/>
            <person name="Syed K."/>
            <person name="Salamov A."/>
            <person name="Hori C."/>
            <person name="Aerts A."/>
            <person name="Henrissat B."/>
            <person name="Wiebenga A."/>
            <person name="vanKuyk P.A."/>
            <person name="Barry K."/>
            <person name="Lindquist E."/>
            <person name="LaButti K."/>
            <person name="Lapidus A."/>
            <person name="Lucas S."/>
            <person name="Coutinho P."/>
            <person name="Gong Y."/>
            <person name="Samejima M."/>
            <person name="Mahadevan R."/>
            <person name="Abou-Zaid M."/>
            <person name="de Vries R.P."/>
            <person name="Igarashi K."/>
            <person name="Yadav J.S."/>
            <person name="Grigoriev I.V."/>
            <person name="Master E.R."/>
        </authorList>
    </citation>
    <scope>NUCLEOTIDE SEQUENCE [LARGE SCALE GENOMIC DNA]</scope>
    <source>
        <strain evidence="3 4">HHB-10118-sp</strain>
    </source>
</reference>
<dbReference type="RefSeq" id="XP_007394198.1">
    <property type="nucleotide sequence ID" value="XM_007394136.1"/>
</dbReference>
<dbReference type="OrthoDB" id="2756573at2759"/>
<dbReference type="InParanoid" id="K5V1I8"/>
<keyword evidence="4" id="KW-1185">Reference proteome</keyword>
<dbReference type="AlphaFoldDB" id="K5V1I8"/>
<accession>K5V1I8</accession>
<organism evidence="3 4">
    <name type="scientific">Phanerochaete carnosa (strain HHB-10118-sp)</name>
    <name type="common">White-rot fungus</name>
    <name type="synonym">Peniophora carnosa</name>
    <dbReference type="NCBI Taxonomy" id="650164"/>
    <lineage>
        <taxon>Eukaryota</taxon>
        <taxon>Fungi</taxon>
        <taxon>Dikarya</taxon>
        <taxon>Basidiomycota</taxon>
        <taxon>Agaricomycotina</taxon>
        <taxon>Agaricomycetes</taxon>
        <taxon>Polyporales</taxon>
        <taxon>Phanerochaetaceae</taxon>
        <taxon>Phanerochaete</taxon>
    </lineage>
</organism>
<feature type="transmembrane region" description="Helical" evidence="2">
    <location>
        <begin position="16"/>
        <end position="44"/>
    </location>
</feature>